<comment type="caution">
    <text evidence="2">The sequence shown here is derived from an EMBL/GenBank/DDBJ whole genome shotgun (WGS) entry which is preliminary data.</text>
</comment>
<feature type="compositionally biased region" description="Basic residues" evidence="1">
    <location>
        <begin position="192"/>
        <end position="204"/>
    </location>
</feature>
<feature type="region of interest" description="Disordered" evidence="1">
    <location>
        <begin position="105"/>
        <end position="210"/>
    </location>
</feature>
<reference evidence="2 3" key="1">
    <citation type="submission" date="2017-10" db="EMBL/GenBank/DDBJ databases">
        <title>Comparative genomics in systemic dimorphic fungi from Ajellomycetaceae.</title>
        <authorList>
            <person name="Munoz J.F."/>
            <person name="Mcewen J.G."/>
            <person name="Clay O.K."/>
            <person name="Cuomo C.A."/>
        </authorList>
    </citation>
    <scope>NUCLEOTIDE SEQUENCE [LARGE SCALE GENOMIC DNA]</scope>
    <source>
        <strain evidence="2 3">UAMH4076</strain>
    </source>
</reference>
<evidence type="ECO:0000313" key="3">
    <source>
        <dbReference type="Proteomes" id="UP000226031"/>
    </source>
</evidence>
<evidence type="ECO:0000313" key="2">
    <source>
        <dbReference type="EMBL" id="PGH35313.1"/>
    </source>
</evidence>
<feature type="compositionally biased region" description="Polar residues" evidence="1">
    <location>
        <begin position="382"/>
        <end position="392"/>
    </location>
</feature>
<dbReference type="Proteomes" id="UP000226031">
    <property type="component" value="Unassembled WGS sequence"/>
</dbReference>
<keyword evidence="3" id="KW-1185">Reference proteome</keyword>
<dbReference type="VEuPathDB" id="FungiDB:EMCG_06967"/>
<feature type="compositionally biased region" description="Low complexity" evidence="1">
    <location>
        <begin position="352"/>
        <end position="370"/>
    </location>
</feature>
<feature type="compositionally biased region" description="Polar residues" evidence="1">
    <location>
        <begin position="325"/>
        <end position="336"/>
    </location>
</feature>
<dbReference type="STRING" id="73230.A0A2B7ZQ49"/>
<feature type="compositionally biased region" description="Basic and acidic residues" evidence="1">
    <location>
        <begin position="129"/>
        <end position="139"/>
    </location>
</feature>
<feature type="compositionally biased region" description="Acidic residues" evidence="1">
    <location>
        <begin position="115"/>
        <end position="128"/>
    </location>
</feature>
<feature type="region of interest" description="Disordered" evidence="1">
    <location>
        <begin position="325"/>
        <end position="403"/>
    </location>
</feature>
<feature type="compositionally biased region" description="Polar residues" evidence="1">
    <location>
        <begin position="152"/>
        <end position="162"/>
    </location>
</feature>
<name>A0A2B7ZQ49_9EURO</name>
<protein>
    <recommendedName>
        <fullName evidence="4">ORP1</fullName>
    </recommendedName>
</protein>
<evidence type="ECO:0008006" key="4">
    <source>
        <dbReference type="Google" id="ProtNLM"/>
    </source>
</evidence>
<accession>A0A2B7ZQ49</accession>
<proteinExistence type="predicted"/>
<dbReference type="AlphaFoldDB" id="A0A2B7ZQ49"/>
<sequence length="403" mass="44854">MAASLPERRQVQTPCQFSGEACSTESNHYRKVISHIFGRNKKCTVGIPQYVWIHYCRKHYQRARYRTAEWPFRQCDLAVDTIQNMRAWGGVESFNLQLRRRETWRTGRPTNENNNDGESDKDDQDEDMPDVKSEDHEPGELSPSTVAGGFTPINTAPHTTSPPAKVGVSEYEVDEEEGGNKTPLGTAPTGKATRKKTTTKKKRSPTIIPHPVPDWLHTRVGSNKPFDEILSVLHDLRTYLTQIAHQEQTPHFPDIEILPNLHPRAATPRRTIRRATRPTLRPLPPLVDAPATNIGPIISAPTQILTRQRAASLTLRRPTIEAAIDQTSLRTESRPTTGRRATEPSISPPAGPDAADSSAEASDNDASNISIKYAIRRAARLTNPTRRTSKISGQGAVKKTAKK</sequence>
<dbReference type="EMBL" id="PDND01000024">
    <property type="protein sequence ID" value="PGH35313.1"/>
    <property type="molecule type" value="Genomic_DNA"/>
</dbReference>
<organism evidence="2 3">
    <name type="scientific">[Emmonsia] crescens</name>
    <dbReference type="NCBI Taxonomy" id="73230"/>
    <lineage>
        <taxon>Eukaryota</taxon>
        <taxon>Fungi</taxon>
        <taxon>Dikarya</taxon>
        <taxon>Ascomycota</taxon>
        <taxon>Pezizomycotina</taxon>
        <taxon>Eurotiomycetes</taxon>
        <taxon>Eurotiomycetidae</taxon>
        <taxon>Onygenales</taxon>
        <taxon>Ajellomycetaceae</taxon>
        <taxon>Emergomyces</taxon>
    </lineage>
</organism>
<gene>
    <name evidence="2" type="ORF">GX50_01893</name>
</gene>
<evidence type="ECO:0000256" key="1">
    <source>
        <dbReference type="SAM" id="MobiDB-lite"/>
    </source>
</evidence>